<feature type="domain" description="BHLH" evidence="2">
    <location>
        <begin position="45"/>
        <end position="124"/>
    </location>
</feature>
<evidence type="ECO:0000313" key="4">
    <source>
        <dbReference type="Proteomes" id="UP001234581"/>
    </source>
</evidence>
<dbReference type="InterPro" id="IPR036638">
    <property type="entry name" value="HLH_DNA-bd_sf"/>
</dbReference>
<proteinExistence type="predicted"/>
<dbReference type="SUPFAM" id="SSF47459">
    <property type="entry name" value="HLH, helix-loop-helix DNA-binding domain"/>
    <property type="match status" value="1"/>
</dbReference>
<dbReference type="Gene3D" id="4.10.280.10">
    <property type="entry name" value="Helix-loop-helix DNA-binding domain"/>
    <property type="match status" value="1"/>
</dbReference>
<dbReference type="GeneID" id="83213146"/>
<dbReference type="AlphaFoldDB" id="A0AAD7V4E8"/>
<feature type="region of interest" description="Disordered" evidence="1">
    <location>
        <begin position="25"/>
        <end position="48"/>
    </location>
</feature>
<gene>
    <name evidence="3" type="ORF">O0I10_005734</name>
</gene>
<name>A0AAD7V4E8_9FUNG</name>
<evidence type="ECO:0000256" key="1">
    <source>
        <dbReference type="SAM" id="MobiDB-lite"/>
    </source>
</evidence>
<evidence type="ECO:0000313" key="3">
    <source>
        <dbReference type="EMBL" id="KAJ8658694.1"/>
    </source>
</evidence>
<dbReference type="PROSITE" id="PS50888">
    <property type="entry name" value="BHLH"/>
    <property type="match status" value="1"/>
</dbReference>
<evidence type="ECO:0000259" key="2">
    <source>
        <dbReference type="PROSITE" id="PS50888"/>
    </source>
</evidence>
<organism evidence="3 4">
    <name type="scientific">Lichtheimia ornata</name>
    <dbReference type="NCBI Taxonomy" id="688661"/>
    <lineage>
        <taxon>Eukaryota</taxon>
        <taxon>Fungi</taxon>
        <taxon>Fungi incertae sedis</taxon>
        <taxon>Mucoromycota</taxon>
        <taxon>Mucoromycotina</taxon>
        <taxon>Mucoromycetes</taxon>
        <taxon>Mucorales</taxon>
        <taxon>Lichtheimiaceae</taxon>
        <taxon>Lichtheimia</taxon>
    </lineage>
</organism>
<sequence>MDSFDLFFCNDNAEFLNDTWPENLWLPPPMEKPATPPTSPQQKPKNNTAHNIIERRYRNNINDRISELKDVVPALRHAKVGKKRKASSSSDPDEQEEYIDGVAVATKLNKATILKKATDYIHHLKYTNDQLQQENVLLQQCLQRLPGGSSAFTQFQAYKLQQQQQQQQPTSTTTTLPFATASSSSSSSSSSPSVSTTTFMALFLCMSFSLPGSQSANHTATSTVPSDGGSGGGGGGLSVMRLLLLILIGLFLLFPHHSHKHKEHPKYTDTLPQRFLPWHVFLQVLRLVIRHMVGVDIHSTTPSSQEPSWLDTWIHNDNDPDDDHDDDDDASHSNNNNKKESQLARVYVCVRMINLAETMDAVDMVQVYATAALRIDPVSRWIARYLWRLAMYEMTEDHPLHSLTWDVHHQADDDAMLDTMLDSQAWAETLAHTRPTLQRLASLHLLDNLRTEFARLVISITSPPTSTTTHPFHPLLMAATSLSSSSSSTTTTTWLAAVGVAVEALWRSDASQAHEAIALVQKTARTTLGHKMVHMLSGAMAMIDDGEQHQDDTETAVQRLLEAEATQQYMKRVVRRRRVQGLDSEVLALAEFVVCLAGLQAWIDVWRHHAWAASHVKDLSLTLRRMMRCSSLEKLPTHQVLVDRLSRLGNFAGHPVDDDEEEDDDVDEQQLDCHADKAIAILHGFI</sequence>
<dbReference type="PANTHER" id="PTHR47336:SF3">
    <property type="entry name" value="SERINE-RICH PROTEIN TYE7"/>
    <property type="match status" value="1"/>
</dbReference>
<feature type="region of interest" description="Disordered" evidence="1">
    <location>
        <begin position="78"/>
        <end position="97"/>
    </location>
</feature>
<dbReference type="SMART" id="SM00353">
    <property type="entry name" value="HLH"/>
    <property type="match status" value="1"/>
</dbReference>
<dbReference type="RefSeq" id="XP_058343607.1">
    <property type="nucleotide sequence ID" value="XM_058485772.1"/>
</dbReference>
<feature type="region of interest" description="Disordered" evidence="1">
    <location>
        <begin position="166"/>
        <end position="193"/>
    </location>
</feature>
<protein>
    <recommendedName>
        <fullName evidence="2">BHLH domain-containing protein</fullName>
    </recommendedName>
</protein>
<dbReference type="GO" id="GO:0046983">
    <property type="term" value="F:protein dimerization activity"/>
    <property type="evidence" value="ECO:0007669"/>
    <property type="project" value="InterPro"/>
</dbReference>
<keyword evidence="4" id="KW-1185">Reference proteome</keyword>
<dbReference type="InterPro" id="IPR011598">
    <property type="entry name" value="bHLH_dom"/>
</dbReference>
<accession>A0AAD7V4E8</accession>
<comment type="caution">
    <text evidence="3">The sequence shown here is derived from an EMBL/GenBank/DDBJ whole genome shotgun (WGS) entry which is preliminary data.</text>
</comment>
<dbReference type="InterPro" id="IPR052099">
    <property type="entry name" value="Regulatory_TF_Diverse"/>
</dbReference>
<feature type="compositionally biased region" description="Pro residues" evidence="1">
    <location>
        <begin position="26"/>
        <end position="39"/>
    </location>
</feature>
<dbReference type="EMBL" id="JARTCD010000023">
    <property type="protein sequence ID" value="KAJ8658694.1"/>
    <property type="molecule type" value="Genomic_DNA"/>
</dbReference>
<reference evidence="3 4" key="1">
    <citation type="submission" date="2023-03" db="EMBL/GenBank/DDBJ databases">
        <title>Genome sequence of Lichtheimia ornata CBS 291.66.</title>
        <authorList>
            <person name="Mohabir J.T."/>
            <person name="Shea T.P."/>
            <person name="Kurbessoian T."/>
            <person name="Berby B."/>
            <person name="Fontaine J."/>
            <person name="Livny J."/>
            <person name="Gnirke A."/>
            <person name="Stajich J.E."/>
            <person name="Cuomo C.A."/>
        </authorList>
    </citation>
    <scope>NUCLEOTIDE SEQUENCE [LARGE SCALE GENOMIC DNA]</scope>
    <source>
        <strain evidence="3">CBS 291.66</strain>
    </source>
</reference>
<dbReference type="PANTHER" id="PTHR47336">
    <property type="entry name" value="TRANSCRIPTION FACTOR HMS1-RELATED"/>
    <property type="match status" value="1"/>
</dbReference>
<feature type="region of interest" description="Disordered" evidence="1">
    <location>
        <begin position="300"/>
        <end position="337"/>
    </location>
</feature>
<dbReference type="Pfam" id="PF00010">
    <property type="entry name" value="HLH"/>
    <property type="match status" value="1"/>
</dbReference>
<dbReference type="Proteomes" id="UP001234581">
    <property type="component" value="Unassembled WGS sequence"/>
</dbReference>
<feature type="compositionally biased region" description="Acidic residues" evidence="1">
    <location>
        <begin position="319"/>
        <end position="329"/>
    </location>
</feature>